<comment type="caution">
    <text evidence="2">The sequence shown here is derived from an EMBL/GenBank/DDBJ whole genome shotgun (WGS) entry which is preliminary data.</text>
</comment>
<evidence type="ECO:0000313" key="3">
    <source>
        <dbReference type="Proteomes" id="UP001482513"/>
    </source>
</evidence>
<dbReference type="InterPro" id="IPR002125">
    <property type="entry name" value="CMP_dCMP_dom"/>
</dbReference>
<dbReference type="RefSeq" id="WP_190704873.1">
    <property type="nucleotide sequence ID" value="NZ_JAMPKX010000011.1"/>
</dbReference>
<gene>
    <name evidence="2" type="ORF">NC992_20795</name>
</gene>
<dbReference type="Gene3D" id="3.40.140.10">
    <property type="entry name" value="Cytidine Deaminase, domain 2"/>
    <property type="match status" value="1"/>
</dbReference>
<feature type="domain" description="CMP/dCMP-type deaminase" evidence="1">
    <location>
        <begin position="7"/>
        <end position="113"/>
    </location>
</feature>
<accession>A0ABV0K978</accession>
<dbReference type="EMBL" id="JAMPKX010000011">
    <property type="protein sequence ID" value="MEP0949331.1"/>
    <property type="molecule type" value="Genomic_DNA"/>
</dbReference>
<reference evidence="2 3" key="1">
    <citation type="submission" date="2022-04" db="EMBL/GenBank/DDBJ databases">
        <title>Positive selection, recombination, and allopatry shape intraspecific diversity of widespread and dominant cyanobacteria.</title>
        <authorList>
            <person name="Wei J."/>
            <person name="Shu W."/>
            <person name="Hu C."/>
        </authorList>
    </citation>
    <scope>NUCLEOTIDE SEQUENCE [LARGE SCALE GENOMIC DNA]</scope>
    <source>
        <strain evidence="2 3">DQ-A4</strain>
    </source>
</reference>
<dbReference type="PANTHER" id="PTHR11079:SF161">
    <property type="entry name" value="CMP_DCMP-TYPE DEAMINASE DOMAIN-CONTAINING PROTEIN"/>
    <property type="match status" value="1"/>
</dbReference>
<dbReference type="CDD" id="cd01285">
    <property type="entry name" value="nucleoside_deaminase"/>
    <property type="match status" value="1"/>
</dbReference>
<dbReference type="InterPro" id="IPR016193">
    <property type="entry name" value="Cytidine_deaminase-like"/>
</dbReference>
<evidence type="ECO:0000259" key="1">
    <source>
        <dbReference type="PROSITE" id="PS51747"/>
    </source>
</evidence>
<dbReference type="SUPFAM" id="SSF53927">
    <property type="entry name" value="Cytidine deaminase-like"/>
    <property type="match status" value="1"/>
</dbReference>
<sequence length="170" mass="18889">MEEPTSTQVVQHLQRANQVAQTAVAQGHHPFGAILVAPDHATVLLEQGNIDTVNHAELALMRRAYAEFEPGFLWGCTLYTTVEPCVMCAGAQYWANVGRLVYGIAEKQLLALTGNHAENPTLDMPCRYVFERGQKAIAVWGPIAEVEAEIVALHRGFWNEWPDSFGRIFD</sequence>
<name>A0ABV0K978_9CYAN</name>
<evidence type="ECO:0000313" key="2">
    <source>
        <dbReference type="EMBL" id="MEP0949331.1"/>
    </source>
</evidence>
<proteinExistence type="predicted"/>
<dbReference type="PANTHER" id="PTHR11079">
    <property type="entry name" value="CYTOSINE DEAMINASE FAMILY MEMBER"/>
    <property type="match status" value="1"/>
</dbReference>
<organism evidence="2 3">
    <name type="scientific">Leptolyngbya subtilissima DQ-A4</name>
    <dbReference type="NCBI Taxonomy" id="2933933"/>
    <lineage>
        <taxon>Bacteria</taxon>
        <taxon>Bacillati</taxon>
        <taxon>Cyanobacteriota</taxon>
        <taxon>Cyanophyceae</taxon>
        <taxon>Leptolyngbyales</taxon>
        <taxon>Leptolyngbyaceae</taxon>
        <taxon>Leptolyngbya group</taxon>
        <taxon>Leptolyngbya</taxon>
    </lineage>
</organism>
<dbReference type="Proteomes" id="UP001482513">
    <property type="component" value="Unassembled WGS sequence"/>
</dbReference>
<protein>
    <submittedName>
        <fullName evidence="2">Nucleoside deaminase</fullName>
    </submittedName>
</protein>
<keyword evidence="3" id="KW-1185">Reference proteome</keyword>
<dbReference type="Pfam" id="PF00383">
    <property type="entry name" value="dCMP_cyt_deam_1"/>
    <property type="match status" value="1"/>
</dbReference>
<dbReference type="PROSITE" id="PS51747">
    <property type="entry name" value="CYT_DCMP_DEAMINASES_2"/>
    <property type="match status" value="1"/>
</dbReference>